<dbReference type="Proteomes" id="UP001281614">
    <property type="component" value="Unassembled WGS sequence"/>
</dbReference>
<sequence>MRSFVFVTIAALAIGQAAALSPARVQPLAPRQSVELQCETVPNCGNGNVGVACTATCQDNPGGERIIKGTCKANPFGVSCLA</sequence>
<evidence type="ECO:0000256" key="1">
    <source>
        <dbReference type="SAM" id="SignalP"/>
    </source>
</evidence>
<accession>A0AAD9XW44</accession>
<feature type="signal peptide" evidence="1">
    <location>
        <begin position="1"/>
        <end position="19"/>
    </location>
</feature>
<reference evidence="2" key="1">
    <citation type="submission" date="2023-02" db="EMBL/GenBank/DDBJ databases">
        <title>Colletotrichum kahawae CIFC_Que2 genome sequencing and assembly.</title>
        <authorList>
            <person name="Baroncelli R."/>
        </authorList>
    </citation>
    <scope>NUCLEOTIDE SEQUENCE</scope>
    <source>
        <strain evidence="2">CIFC_Que2</strain>
    </source>
</reference>
<keyword evidence="3" id="KW-1185">Reference proteome</keyword>
<protein>
    <submittedName>
        <fullName evidence="2">Uncharacterized protein</fullName>
    </submittedName>
</protein>
<comment type="caution">
    <text evidence="2">The sequence shown here is derived from an EMBL/GenBank/DDBJ whole genome shotgun (WGS) entry which is preliminary data.</text>
</comment>
<keyword evidence="1" id="KW-0732">Signal</keyword>
<gene>
    <name evidence="2" type="ORF">CKAH01_10929</name>
</gene>
<dbReference type="AlphaFoldDB" id="A0AAD9XW44"/>
<evidence type="ECO:0000313" key="3">
    <source>
        <dbReference type="Proteomes" id="UP001281614"/>
    </source>
</evidence>
<name>A0AAD9XW44_COLKA</name>
<evidence type="ECO:0000313" key="2">
    <source>
        <dbReference type="EMBL" id="KAK2728457.1"/>
    </source>
</evidence>
<organism evidence="2 3">
    <name type="scientific">Colletotrichum kahawae</name>
    <name type="common">Coffee berry disease fungus</name>
    <dbReference type="NCBI Taxonomy" id="34407"/>
    <lineage>
        <taxon>Eukaryota</taxon>
        <taxon>Fungi</taxon>
        <taxon>Dikarya</taxon>
        <taxon>Ascomycota</taxon>
        <taxon>Pezizomycotina</taxon>
        <taxon>Sordariomycetes</taxon>
        <taxon>Hypocreomycetidae</taxon>
        <taxon>Glomerellales</taxon>
        <taxon>Glomerellaceae</taxon>
        <taxon>Colletotrichum</taxon>
        <taxon>Colletotrichum gloeosporioides species complex</taxon>
    </lineage>
</organism>
<proteinExistence type="predicted"/>
<feature type="chain" id="PRO_5042107076" evidence="1">
    <location>
        <begin position="20"/>
        <end position="82"/>
    </location>
</feature>
<dbReference type="EMBL" id="VYYT01000880">
    <property type="protein sequence ID" value="KAK2728457.1"/>
    <property type="molecule type" value="Genomic_DNA"/>
</dbReference>